<evidence type="ECO:0000313" key="2">
    <source>
        <dbReference type="Proteomes" id="UP000596329"/>
    </source>
</evidence>
<dbReference type="AlphaFoldDB" id="A0A7U2NHY8"/>
<dbReference type="Proteomes" id="UP000596329">
    <property type="component" value="Chromosome"/>
</dbReference>
<gene>
    <name evidence="1" type="ORF">H0H26_06760</name>
</gene>
<organism evidence="1 2">
    <name type="scientific">Flavobacterium psychrophilum</name>
    <dbReference type="NCBI Taxonomy" id="96345"/>
    <lineage>
        <taxon>Bacteria</taxon>
        <taxon>Pseudomonadati</taxon>
        <taxon>Bacteroidota</taxon>
        <taxon>Flavobacteriia</taxon>
        <taxon>Flavobacteriales</taxon>
        <taxon>Flavobacteriaceae</taxon>
        <taxon>Flavobacterium</taxon>
    </lineage>
</organism>
<proteinExistence type="predicted"/>
<accession>A0A7U2NHY8</accession>
<evidence type="ECO:0000313" key="1">
    <source>
        <dbReference type="EMBL" id="QRE05280.1"/>
    </source>
</evidence>
<protein>
    <submittedName>
        <fullName evidence="1">Nucleotidyltransferase</fullName>
    </submittedName>
</protein>
<name>A0A7U2NHY8_FLAPS</name>
<keyword evidence="1" id="KW-0808">Transferase</keyword>
<sequence>MARSITEIKAKMLSNIAGNDDLQDLNSTSRVSIFGAFAYIVAVAHFTVEKLFDIHSQQVDKAIYENKPGTARWYRNMSLAFQFGFNLLTDDDQFNNIGFTTEQTEASKIVKYCSVKESLESSRLIIKIAGESGDNLIPLTAAQITSFKYYMREIAYAGVKLEIVNNPADKLQLMMRVYRNPLVINENGNNIITGGKTVEDAIKKYIKNLPFDGELVINDLIDYLRNVHGVINVHIISAQSSYKDLVTNLYKPFVSIDVKTIPVAGYFEVENFNNITYVI</sequence>
<dbReference type="RefSeq" id="WP_203096324.1">
    <property type="nucleotide sequence ID" value="NZ_CP059075.1"/>
</dbReference>
<reference evidence="1 2" key="1">
    <citation type="submission" date="2020-07" db="EMBL/GenBank/DDBJ databases">
        <title>Genomic characterization of Flavobacterium psychrophilum strains.</title>
        <authorList>
            <person name="Castillo D."/>
            <person name="Jorgensen J."/>
            <person name="Middelboe M."/>
        </authorList>
    </citation>
    <scope>NUCLEOTIDE SEQUENCE [LARGE SCALE GENOMIC DNA]</scope>
    <source>
        <strain evidence="1 2">FPS-R7</strain>
    </source>
</reference>
<dbReference type="EMBL" id="CP059075">
    <property type="protein sequence ID" value="QRE05280.1"/>
    <property type="molecule type" value="Genomic_DNA"/>
</dbReference>
<dbReference type="GO" id="GO:0016740">
    <property type="term" value="F:transferase activity"/>
    <property type="evidence" value="ECO:0007669"/>
    <property type="project" value="UniProtKB-KW"/>
</dbReference>